<keyword evidence="4" id="KW-1185">Reference proteome</keyword>
<evidence type="ECO:0000313" key="3">
    <source>
        <dbReference type="Proteomes" id="UP000197596"/>
    </source>
</evidence>
<reference evidence="2 3" key="1">
    <citation type="submission" date="2017-06" db="EMBL/GenBank/DDBJ databases">
        <title>Herbaspirillum phytohormonus sp. nov., isolated from the root nodule of Robinia pseudoacacia in lead-zinc mine.</title>
        <authorList>
            <person name="Fan M."/>
            <person name="Lin Y."/>
        </authorList>
    </citation>
    <scope>NUCLEOTIDE SEQUENCE [LARGE SCALE GENOMIC DNA]</scope>
    <source>
        <strain evidence="2 3">HZ10</strain>
    </source>
</reference>
<dbReference type="EMBL" id="NJGU01000001">
    <property type="protein sequence ID" value="OWY30583.1"/>
    <property type="molecule type" value="Genomic_DNA"/>
</dbReference>
<name>A0A246WU38_9BURK</name>
<dbReference type="Proteomes" id="UP000536746">
    <property type="component" value="Unassembled WGS sequence"/>
</dbReference>
<dbReference type="EMBL" id="JABFMT010000005">
    <property type="protein sequence ID" value="NUU01394.1"/>
    <property type="molecule type" value="Genomic_DNA"/>
</dbReference>
<sequence length="199" mass="21939">MELEHMLARAESLAYRISSEFNGQPLPEDERACAAIGCLTVAQQHHSAIIILFRNDMPVHAAAFALIRHQIETAFNALWLWYCATDDEIARFMQDGSGKTVRQLVAQVDGVLAGRAGDEASIIRSHWSQLSDFVFSGERRIRHWLDANVVDAIYSEDAVAELVDLSNSIAELGLATYRSLSGGAADMPVAEQPRDKAVK</sequence>
<dbReference type="InterPro" id="IPR054257">
    <property type="entry name" value="DUF6988"/>
</dbReference>
<proteinExistence type="predicted"/>
<evidence type="ECO:0000313" key="2">
    <source>
        <dbReference type="EMBL" id="OWY30583.1"/>
    </source>
</evidence>
<dbReference type="Pfam" id="PF22491">
    <property type="entry name" value="DUF6988"/>
    <property type="match status" value="1"/>
</dbReference>
<gene>
    <name evidence="2" type="ORF">CEJ42_00395</name>
    <name evidence="1" type="ORF">HNO84_07280</name>
</gene>
<reference evidence="1 4" key="2">
    <citation type="journal article" date="2020" name="Front. Plant Sci.">
        <title>Isolation of Rhizosphere Bacteria That Improve Quality and Water Stress Tolerance in Greenhouse Ornamentals.</title>
        <authorList>
            <person name="Nordstedt N.P."/>
            <person name="Jones M.L."/>
        </authorList>
    </citation>
    <scope>NUCLEOTIDE SEQUENCE [LARGE SCALE GENOMIC DNA]</scope>
    <source>
        <strain evidence="1 4">C6C2</strain>
    </source>
</reference>
<dbReference type="AlphaFoldDB" id="A0A246WU38"/>
<organism evidence="2 3">
    <name type="scientific">Herbaspirillum robiniae</name>
    <dbReference type="NCBI Taxonomy" id="2014887"/>
    <lineage>
        <taxon>Bacteria</taxon>
        <taxon>Pseudomonadati</taxon>
        <taxon>Pseudomonadota</taxon>
        <taxon>Betaproteobacteria</taxon>
        <taxon>Burkholderiales</taxon>
        <taxon>Oxalobacteraceae</taxon>
        <taxon>Herbaspirillum</taxon>
    </lineage>
</organism>
<protein>
    <submittedName>
        <fullName evidence="2">Uncharacterized protein</fullName>
    </submittedName>
</protein>
<evidence type="ECO:0000313" key="1">
    <source>
        <dbReference type="EMBL" id="NUU01394.1"/>
    </source>
</evidence>
<dbReference type="RefSeq" id="WP_079214908.1">
    <property type="nucleotide sequence ID" value="NZ_CP018845.1"/>
</dbReference>
<dbReference type="OrthoDB" id="8722161at2"/>
<accession>A0A246WU38</accession>
<dbReference type="Proteomes" id="UP000197596">
    <property type="component" value="Unassembled WGS sequence"/>
</dbReference>
<comment type="caution">
    <text evidence="2">The sequence shown here is derived from an EMBL/GenBank/DDBJ whole genome shotgun (WGS) entry which is preliminary data.</text>
</comment>
<evidence type="ECO:0000313" key="4">
    <source>
        <dbReference type="Proteomes" id="UP000536746"/>
    </source>
</evidence>